<name>A0A366I8A7_9GAMM</name>
<organism evidence="1 2">
    <name type="scientific">Brenneria salicis ATCC 15712 = DSM 30166</name>
    <dbReference type="NCBI Taxonomy" id="714314"/>
    <lineage>
        <taxon>Bacteria</taxon>
        <taxon>Pseudomonadati</taxon>
        <taxon>Pseudomonadota</taxon>
        <taxon>Gammaproteobacteria</taxon>
        <taxon>Enterobacterales</taxon>
        <taxon>Pectobacteriaceae</taxon>
        <taxon>Brenneria</taxon>
    </lineage>
</organism>
<evidence type="ECO:0000313" key="1">
    <source>
        <dbReference type="EMBL" id="RBP65765.1"/>
    </source>
</evidence>
<protein>
    <submittedName>
        <fullName evidence="1">Uncharacterized protein</fullName>
    </submittedName>
</protein>
<sequence>MVFLMRITLFYFSSIRPLIKIFINNLRTSKHAGDTSYSLVAGIQRREAFHQLINGFDLLQEWLQLS</sequence>
<dbReference type="Proteomes" id="UP000253046">
    <property type="component" value="Unassembled WGS sequence"/>
</dbReference>
<keyword evidence="2" id="KW-1185">Reference proteome</keyword>
<accession>A0A366I8A7</accession>
<proteinExistence type="predicted"/>
<comment type="caution">
    <text evidence="1">The sequence shown here is derived from an EMBL/GenBank/DDBJ whole genome shotgun (WGS) entry which is preliminary data.</text>
</comment>
<dbReference type="EMBL" id="QNRY01000004">
    <property type="protein sequence ID" value="RBP65765.1"/>
    <property type="molecule type" value="Genomic_DNA"/>
</dbReference>
<gene>
    <name evidence="1" type="ORF">DES54_10429</name>
</gene>
<dbReference type="AlphaFoldDB" id="A0A366I8A7"/>
<evidence type="ECO:0000313" key="2">
    <source>
        <dbReference type="Proteomes" id="UP000253046"/>
    </source>
</evidence>
<reference evidence="1 2" key="1">
    <citation type="submission" date="2018-06" db="EMBL/GenBank/DDBJ databases">
        <title>Genomic Encyclopedia of Type Strains, Phase IV (KMG-IV): sequencing the most valuable type-strain genomes for metagenomic binning, comparative biology and taxonomic classification.</title>
        <authorList>
            <person name="Goeker M."/>
        </authorList>
    </citation>
    <scope>NUCLEOTIDE SEQUENCE [LARGE SCALE GENOMIC DNA]</scope>
    <source>
        <strain evidence="1 2">DSM 30166</strain>
    </source>
</reference>